<dbReference type="EMBL" id="VHSH01000001">
    <property type="protein sequence ID" value="TQV83950.1"/>
    <property type="molecule type" value="Genomic_DNA"/>
</dbReference>
<feature type="domain" description="DUF1285" evidence="2">
    <location>
        <begin position="80"/>
        <end position="174"/>
    </location>
</feature>
<evidence type="ECO:0000259" key="2">
    <source>
        <dbReference type="Pfam" id="PF21028"/>
    </source>
</evidence>
<sequence>MAHGQSSDASNSSSNAPNLPFCGDFDIRIASDGTWFHEGSPIGRKPLVKLFSSVLRREEDGEYWLVTPVERGRVIVDDAPFTAVEFSVSGVGKRQSLQFRTNLDAWVTLDAEHPLRVEIDSETNEPRPYVLVRDRLEALILRSVYYGLAELAVEEPAEGGTRFGLWSNGSFFPLDGSA</sequence>
<dbReference type="Pfam" id="PF21028">
    <property type="entry name" value="DUF1285_C"/>
    <property type="match status" value="1"/>
</dbReference>
<proteinExistence type="predicted"/>
<dbReference type="Pfam" id="PF06938">
    <property type="entry name" value="DUF1285_N"/>
    <property type="match status" value="1"/>
</dbReference>
<accession>A0A545U399</accession>
<dbReference type="OrthoDB" id="3078366at2"/>
<reference evidence="3 4" key="1">
    <citation type="submission" date="2019-06" db="EMBL/GenBank/DDBJ databases">
        <title>Whole genome sequence for Rhodospirillaceae sp. R148.</title>
        <authorList>
            <person name="Wang G."/>
        </authorList>
    </citation>
    <scope>NUCLEOTIDE SEQUENCE [LARGE SCALE GENOMIC DNA]</scope>
    <source>
        <strain evidence="3 4">R148</strain>
    </source>
</reference>
<dbReference type="Gene3D" id="2.30.270.10">
    <property type="entry name" value="duf1285 protein"/>
    <property type="match status" value="1"/>
</dbReference>
<dbReference type="InterPro" id="IPR048341">
    <property type="entry name" value="DUF1285_N"/>
</dbReference>
<keyword evidence="4" id="KW-1185">Reference proteome</keyword>
<dbReference type="InterPro" id="IPR010707">
    <property type="entry name" value="DUF1285"/>
</dbReference>
<comment type="caution">
    <text evidence="3">The sequence shown here is derived from an EMBL/GenBank/DDBJ whole genome shotgun (WGS) entry which is preliminary data.</text>
</comment>
<evidence type="ECO:0000259" key="1">
    <source>
        <dbReference type="Pfam" id="PF06938"/>
    </source>
</evidence>
<dbReference type="InterPro" id="IPR023361">
    <property type="entry name" value="DUF1285_beta_roll_sf"/>
</dbReference>
<evidence type="ECO:0000313" key="3">
    <source>
        <dbReference type="EMBL" id="TQV83950.1"/>
    </source>
</evidence>
<protein>
    <submittedName>
        <fullName evidence="3">DUF1285 domain-containing protein</fullName>
    </submittedName>
</protein>
<evidence type="ECO:0000313" key="4">
    <source>
        <dbReference type="Proteomes" id="UP000315252"/>
    </source>
</evidence>
<dbReference type="Proteomes" id="UP000315252">
    <property type="component" value="Unassembled WGS sequence"/>
</dbReference>
<name>A0A545U399_9PROT</name>
<dbReference type="Gene3D" id="3.10.540.10">
    <property type="entry name" value="duf1285 like domain"/>
    <property type="match status" value="1"/>
</dbReference>
<gene>
    <name evidence="3" type="ORF">FKG95_02795</name>
</gene>
<dbReference type="AlphaFoldDB" id="A0A545U399"/>
<feature type="domain" description="DUF1285" evidence="1">
    <location>
        <begin position="20"/>
        <end position="79"/>
    </location>
</feature>
<dbReference type="InterPro" id="IPR048342">
    <property type="entry name" value="DUF1285_C"/>
</dbReference>
<organism evidence="3 4">
    <name type="scientific">Denitrobaculum tricleocarpae</name>
    <dbReference type="NCBI Taxonomy" id="2591009"/>
    <lineage>
        <taxon>Bacteria</taxon>
        <taxon>Pseudomonadati</taxon>
        <taxon>Pseudomonadota</taxon>
        <taxon>Alphaproteobacteria</taxon>
        <taxon>Rhodospirillales</taxon>
        <taxon>Rhodospirillaceae</taxon>
        <taxon>Denitrobaculum</taxon>
    </lineage>
</organism>
<dbReference type="PIRSF" id="PIRSF029557">
    <property type="entry name" value="UCP029557"/>
    <property type="match status" value="1"/>
</dbReference>